<comment type="cofactor">
    <cofactor evidence="1">
        <name>heme</name>
        <dbReference type="ChEBI" id="CHEBI:30413"/>
    </cofactor>
</comment>
<comment type="caution">
    <text evidence="12">The sequence shown here is derived from an EMBL/GenBank/DDBJ whole genome shotgun (WGS) entry which is preliminary data.</text>
</comment>
<keyword evidence="5" id="KW-0349">Heme</keyword>
<dbReference type="Proteomes" id="UP001274830">
    <property type="component" value="Unassembled WGS sequence"/>
</dbReference>
<evidence type="ECO:0000256" key="10">
    <source>
        <dbReference type="SAM" id="MobiDB-lite"/>
    </source>
</evidence>
<dbReference type="AlphaFoldDB" id="A0AAE1BYJ7"/>
<keyword evidence="4" id="KW-0575">Peroxidase</keyword>
<keyword evidence="9" id="KW-0376">Hydrogen peroxide</keyword>
<protein>
    <recommendedName>
        <fullName evidence="3">catalase</fullName>
        <ecNumber evidence="3">1.11.1.6</ecNumber>
    </recommendedName>
</protein>
<feature type="domain" description="Catalase core" evidence="11">
    <location>
        <begin position="60"/>
        <end position="109"/>
    </location>
</feature>
<evidence type="ECO:0000256" key="1">
    <source>
        <dbReference type="ARBA" id="ARBA00001971"/>
    </source>
</evidence>
<dbReference type="GO" id="GO:0020037">
    <property type="term" value="F:heme binding"/>
    <property type="evidence" value="ECO:0007669"/>
    <property type="project" value="InterPro"/>
</dbReference>
<feature type="region of interest" description="Disordered" evidence="10">
    <location>
        <begin position="1"/>
        <end position="29"/>
    </location>
</feature>
<dbReference type="PANTHER" id="PTHR42821:SF1">
    <property type="entry name" value="CATALASE-B"/>
    <property type="match status" value="1"/>
</dbReference>
<comment type="similarity">
    <text evidence="2">Belongs to the catalase family.</text>
</comment>
<dbReference type="InterPro" id="IPR024712">
    <property type="entry name" value="Catalase_clade2"/>
</dbReference>
<dbReference type="GO" id="GO:0005829">
    <property type="term" value="C:cytosol"/>
    <property type="evidence" value="ECO:0007669"/>
    <property type="project" value="TreeGrafter"/>
</dbReference>
<dbReference type="SUPFAM" id="SSF56634">
    <property type="entry name" value="Heme-dependent catalase-like"/>
    <property type="match status" value="1"/>
</dbReference>
<evidence type="ECO:0000256" key="9">
    <source>
        <dbReference type="ARBA" id="ARBA00023324"/>
    </source>
</evidence>
<dbReference type="GO" id="GO:0006979">
    <property type="term" value="P:response to oxidative stress"/>
    <property type="evidence" value="ECO:0007669"/>
    <property type="project" value="InterPro"/>
</dbReference>
<keyword evidence="8" id="KW-0408">Iron</keyword>
<keyword evidence="13" id="KW-1185">Reference proteome</keyword>
<gene>
    <name evidence="12" type="ORF">LTR78_007410</name>
</gene>
<dbReference type="GO" id="GO:0042744">
    <property type="term" value="P:hydrogen peroxide catabolic process"/>
    <property type="evidence" value="ECO:0007669"/>
    <property type="project" value="UniProtKB-KW"/>
</dbReference>
<dbReference type="GO" id="GO:0004096">
    <property type="term" value="F:catalase activity"/>
    <property type="evidence" value="ECO:0007669"/>
    <property type="project" value="UniProtKB-EC"/>
</dbReference>
<sequence length="152" mass="16618">MASSTISTGLEKVQETLNGSSEGKKGADVAEDMKNVHDVNARITTDHADWLKIATENKICAMLPRNNAARDKIQSFDHERIPERVVHARGAGAFGTTRYTHAGILTETSAITLMHTDHIRVGNNIPVVFIQDAIEFPDVIHAGKPEPHNEVS</sequence>
<organism evidence="12 13">
    <name type="scientific">Recurvomyces mirabilis</name>
    <dbReference type="NCBI Taxonomy" id="574656"/>
    <lineage>
        <taxon>Eukaryota</taxon>
        <taxon>Fungi</taxon>
        <taxon>Dikarya</taxon>
        <taxon>Ascomycota</taxon>
        <taxon>Pezizomycotina</taxon>
        <taxon>Dothideomycetes</taxon>
        <taxon>Dothideomycetidae</taxon>
        <taxon>Mycosphaerellales</taxon>
        <taxon>Teratosphaeriaceae</taxon>
        <taxon>Recurvomyces</taxon>
    </lineage>
</organism>
<evidence type="ECO:0000256" key="2">
    <source>
        <dbReference type="ARBA" id="ARBA00005329"/>
    </source>
</evidence>
<dbReference type="PANTHER" id="PTHR42821">
    <property type="entry name" value="CATALASE"/>
    <property type="match status" value="1"/>
</dbReference>
<evidence type="ECO:0000256" key="3">
    <source>
        <dbReference type="ARBA" id="ARBA00012314"/>
    </source>
</evidence>
<proteinExistence type="inferred from homology"/>
<evidence type="ECO:0000313" key="12">
    <source>
        <dbReference type="EMBL" id="KAK3672824.1"/>
    </source>
</evidence>
<dbReference type="InterPro" id="IPR020835">
    <property type="entry name" value="Catalase_sf"/>
</dbReference>
<dbReference type="InterPro" id="IPR024708">
    <property type="entry name" value="Catalase_AS"/>
</dbReference>
<dbReference type="GO" id="GO:0046872">
    <property type="term" value="F:metal ion binding"/>
    <property type="evidence" value="ECO:0007669"/>
    <property type="project" value="UniProtKB-KW"/>
</dbReference>
<evidence type="ECO:0000256" key="8">
    <source>
        <dbReference type="ARBA" id="ARBA00023004"/>
    </source>
</evidence>
<name>A0AAE1BYJ7_9PEZI</name>
<evidence type="ECO:0000256" key="7">
    <source>
        <dbReference type="ARBA" id="ARBA00023002"/>
    </source>
</evidence>
<dbReference type="PROSITE" id="PS51402">
    <property type="entry name" value="CATALASE_3"/>
    <property type="match status" value="1"/>
</dbReference>
<dbReference type="InterPro" id="IPR011614">
    <property type="entry name" value="Catalase_core"/>
</dbReference>
<keyword evidence="6" id="KW-0479">Metal-binding</keyword>
<dbReference type="Gene3D" id="2.40.180.10">
    <property type="entry name" value="Catalase core domain"/>
    <property type="match status" value="2"/>
</dbReference>
<dbReference type="PROSITE" id="PS00438">
    <property type="entry name" value="CATALASE_2"/>
    <property type="match status" value="1"/>
</dbReference>
<reference evidence="12" key="1">
    <citation type="submission" date="2023-07" db="EMBL/GenBank/DDBJ databases">
        <title>Black Yeasts Isolated from many extreme environments.</title>
        <authorList>
            <person name="Coleine C."/>
            <person name="Stajich J.E."/>
            <person name="Selbmann L."/>
        </authorList>
    </citation>
    <scope>NUCLEOTIDE SEQUENCE</scope>
    <source>
        <strain evidence="12">CCFEE 5485</strain>
    </source>
</reference>
<accession>A0AAE1BYJ7</accession>
<dbReference type="Pfam" id="PF00199">
    <property type="entry name" value="Catalase"/>
    <property type="match status" value="2"/>
</dbReference>
<dbReference type="InterPro" id="IPR018028">
    <property type="entry name" value="Catalase"/>
</dbReference>
<keyword evidence="7" id="KW-0560">Oxidoreductase</keyword>
<dbReference type="EMBL" id="JAUTXT010000030">
    <property type="protein sequence ID" value="KAK3672824.1"/>
    <property type="molecule type" value="Genomic_DNA"/>
</dbReference>
<evidence type="ECO:0000256" key="4">
    <source>
        <dbReference type="ARBA" id="ARBA00022559"/>
    </source>
</evidence>
<evidence type="ECO:0000256" key="5">
    <source>
        <dbReference type="ARBA" id="ARBA00022617"/>
    </source>
</evidence>
<evidence type="ECO:0000313" key="13">
    <source>
        <dbReference type="Proteomes" id="UP001274830"/>
    </source>
</evidence>
<evidence type="ECO:0000256" key="6">
    <source>
        <dbReference type="ARBA" id="ARBA00022723"/>
    </source>
</evidence>
<evidence type="ECO:0000259" key="11">
    <source>
        <dbReference type="Pfam" id="PF00199"/>
    </source>
</evidence>
<feature type="domain" description="Catalase core" evidence="11">
    <location>
        <begin position="121"/>
        <end position="151"/>
    </location>
</feature>
<dbReference type="EC" id="1.11.1.6" evidence="3"/>